<organism evidence="2 3">
    <name type="scientific">Ramazzottius varieornatus</name>
    <name type="common">Water bear</name>
    <name type="synonym">Tardigrade</name>
    <dbReference type="NCBI Taxonomy" id="947166"/>
    <lineage>
        <taxon>Eukaryota</taxon>
        <taxon>Metazoa</taxon>
        <taxon>Ecdysozoa</taxon>
        <taxon>Tardigrada</taxon>
        <taxon>Eutardigrada</taxon>
        <taxon>Parachela</taxon>
        <taxon>Hypsibioidea</taxon>
        <taxon>Ramazzottiidae</taxon>
        <taxon>Ramazzottius</taxon>
    </lineage>
</organism>
<dbReference type="OrthoDB" id="10062212at2759"/>
<evidence type="ECO:0000256" key="1">
    <source>
        <dbReference type="SAM" id="Phobius"/>
    </source>
</evidence>
<dbReference type="EMBL" id="BDGG01000002">
    <property type="protein sequence ID" value="GAU94077.1"/>
    <property type="molecule type" value="Genomic_DNA"/>
</dbReference>
<feature type="transmembrane region" description="Helical" evidence="1">
    <location>
        <begin position="108"/>
        <end position="130"/>
    </location>
</feature>
<reference evidence="2 3" key="1">
    <citation type="journal article" date="2016" name="Nat. Commun.">
        <title>Extremotolerant tardigrade genome and improved radiotolerance of human cultured cells by tardigrade-unique protein.</title>
        <authorList>
            <person name="Hashimoto T."/>
            <person name="Horikawa D.D."/>
            <person name="Saito Y."/>
            <person name="Kuwahara H."/>
            <person name="Kozuka-Hata H."/>
            <person name="Shin-I T."/>
            <person name="Minakuchi Y."/>
            <person name="Ohishi K."/>
            <person name="Motoyama A."/>
            <person name="Aizu T."/>
            <person name="Enomoto A."/>
            <person name="Kondo K."/>
            <person name="Tanaka S."/>
            <person name="Hara Y."/>
            <person name="Koshikawa S."/>
            <person name="Sagara H."/>
            <person name="Miura T."/>
            <person name="Yokobori S."/>
            <person name="Miyagawa K."/>
            <person name="Suzuki Y."/>
            <person name="Kubo T."/>
            <person name="Oyama M."/>
            <person name="Kohara Y."/>
            <person name="Fujiyama A."/>
            <person name="Arakawa K."/>
            <person name="Katayama T."/>
            <person name="Toyoda A."/>
            <person name="Kunieda T."/>
        </authorList>
    </citation>
    <scope>NUCLEOTIDE SEQUENCE [LARGE SCALE GENOMIC DNA]</scope>
    <source>
        <strain evidence="2 3">YOKOZUNA-1</strain>
    </source>
</reference>
<evidence type="ECO:0008006" key="4">
    <source>
        <dbReference type="Google" id="ProtNLM"/>
    </source>
</evidence>
<dbReference type="Proteomes" id="UP000186922">
    <property type="component" value="Unassembled WGS sequence"/>
</dbReference>
<proteinExistence type="predicted"/>
<protein>
    <recommendedName>
        <fullName evidence="4">G-protein coupled receptors family 1 profile domain-containing protein</fullName>
    </recommendedName>
</protein>
<keyword evidence="1" id="KW-1133">Transmembrane helix</keyword>
<dbReference type="AlphaFoldDB" id="A0A1D1V3A1"/>
<gene>
    <name evidence="2" type="primary">RvY_05914-1</name>
    <name evidence="2" type="synonym">RvY_05914.1</name>
    <name evidence="2" type="ORF">RvY_05914</name>
</gene>
<name>A0A1D1V3A1_RAMVA</name>
<keyword evidence="1" id="KW-0472">Membrane</keyword>
<accession>A0A1D1V3A1</accession>
<keyword evidence="3" id="KW-1185">Reference proteome</keyword>
<feature type="transmembrane region" description="Helical" evidence="1">
    <location>
        <begin position="173"/>
        <end position="198"/>
    </location>
</feature>
<feature type="transmembrane region" description="Helical" evidence="1">
    <location>
        <begin position="6"/>
        <end position="28"/>
    </location>
</feature>
<sequence length="367" mass="41465">MFGLSSGTFAVFDTIFLISSCLLNLTSFFCHPCTCGKQRCLVTTLFLTGNLLALALYIPDLVAKYGYPLPVLDSICSFSFVSSNLLCTYFVTLGVLRKVLSTPKLTRYRIYFYANLVLAPLIATAIQVMYTKAAIEEPLYVQLTMSSLRYPEKEVTIPMLTCVRSLCGSSDVFLTVFSGLVPSLIPLVSLSVCFLVSYSSEKNKPQKVKEKQQREDSICEMLIPQYCQREQQSWPIVKFVLVLFFAWTIFAKPITLTLTQLPRLYSVEEPDEATVYACSSFWDIGNHIIQCISVSVAPLLLIVSSKPWSMWRFKQYDVSWDRKSQKSSSFVDRPISVMGSMTNMDIGTFTWDTFAYSPRNSKQADDV</sequence>
<feature type="transmembrane region" description="Helical" evidence="1">
    <location>
        <begin position="281"/>
        <end position="303"/>
    </location>
</feature>
<evidence type="ECO:0000313" key="3">
    <source>
        <dbReference type="Proteomes" id="UP000186922"/>
    </source>
</evidence>
<keyword evidence="1" id="KW-0812">Transmembrane</keyword>
<comment type="caution">
    <text evidence="2">The sequence shown here is derived from an EMBL/GenBank/DDBJ whole genome shotgun (WGS) entry which is preliminary data.</text>
</comment>
<feature type="transmembrane region" description="Helical" evidence="1">
    <location>
        <begin position="40"/>
        <end position="58"/>
    </location>
</feature>
<feature type="transmembrane region" description="Helical" evidence="1">
    <location>
        <begin position="78"/>
        <end position="96"/>
    </location>
</feature>
<evidence type="ECO:0000313" key="2">
    <source>
        <dbReference type="EMBL" id="GAU94077.1"/>
    </source>
</evidence>
<feature type="transmembrane region" description="Helical" evidence="1">
    <location>
        <begin position="239"/>
        <end position="261"/>
    </location>
</feature>